<proteinExistence type="predicted"/>
<name>A0A286RCZ9_9BACT</name>
<dbReference type="AlphaFoldDB" id="A0A286RCZ9"/>
<accession>A0A286RCZ9</accession>
<keyword evidence="2" id="KW-1185">Reference proteome</keyword>
<dbReference type="RefSeq" id="WP_095414320.1">
    <property type="nucleotide sequence ID" value="NZ_CP018477.1"/>
</dbReference>
<protein>
    <submittedName>
        <fullName evidence="1">Uncharacterized protein</fullName>
    </submittedName>
</protein>
<dbReference type="OrthoDB" id="250183at2"/>
<evidence type="ECO:0000313" key="2">
    <source>
        <dbReference type="Proteomes" id="UP000215086"/>
    </source>
</evidence>
<sequence>MLPCSRFWSCWQLLDVSLRGRGMRLWAVFFAVSFVVLCNEIRYGPLAAEQDLREQIARLVAALDAPQRSVRDSAEKELEALGWRILPELSEVVPSSPEVAQRLARIRERLIAQRVHQEAMESRVTLQVEQTSLEAILSAIQSQTGNTVTARGELARERISVSYHDAPFWKVIDGLAEQTRAEVTLESDGGVELLRNENSGKFFTQRQVTYAGPVRITVEKASNEQQNQTLAPRSAERMVLNVTLAWEPRLRPAVLWWGPVELVTASEVHHVLLPSRREIPIMGPRCGVETAVVVDGELGKGQGATIRGAFELVLPVCSETFRFARPGEKSIPARKRVGDVTVTLTSWSEKPGMVAVGLRAQYGEPHDAFASHRGWFYRWQAEIEGNGYRKTFDRLEALWLGDDGVELVYRFSGLPGPATAVRWTVPLAIVKIPAEFDIALEKLIQ</sequence>
<evidence type="ECO:0000313" key="1">
    <source>
        <dbReference type="EMBL" id="ASV73832.1"/>
    </source>
</evidence>
<dbReference type="EMBL" id="CP018477">
    <property type="protein sequence ID" value="ASV73832.1"/>
    <property type="molecule type" value="Genomic_DNA"/>
</dbReference>
<reference evidence="1 2" key="1">
    <citation type="journal article" name="Front. Microbiol.">
        <title>Sugar Metabolism of the First Thermophilic Planctomycete Thermogutta terrifontis: Comparative Genomic and Transcriptomic Approaches.</title>
        <authorList>
            <person name="Elcheninov A.G."/>
            <person name="Menzel P."/>
            <person name="Gudbergsdottir S.R."/>
            <person name="Slesarev A.I."/>
            <person name="Kadnikov V.V."/>
            <person name="Krogh A."/>
            <person name="Bonch-Osmolovskaya E.A."/>
            <person name="Peng X."/>
            <person name="Kublanov I.V."/>
        </authorList>
    </citation>
    <scope>NUCLEOTIDE SEQUENCE [LARGE SCALE GENOMIC DNA]</scope>
    <source>
        <strain evidence="1 2">R1</strain>
    </source>
</reference>
<organism evidence="1 2">
    <name type="scientific">Thermogutta terrifontis</name>
    <dbReference type="NCBI Taxonomy" id="1331910"/>
    <lineage>
        <taxon>Bacteria</taxon>
        <taxon>Pseudomonadati</taxon>
        <taxon>Planctomycetota</taxon>
        <taxon>Planctomycetia</taxon>
        <taxon>Pirellulales</taxon>
        <taxon>Thermoguttaceae</taxon>
        <taxon>Thermogutta</taxon>
    </lineage>
</organism>
<dbReference type="Proteomes" id="UP000215086">
    <property type="component" value="Chromosome"/>
</dbReference>
<gene>
    <name evidence="1" type="ORF">THTE_1230</name>
</gene>
<dbReference type="KEGG" id="ttf:THTE_1230"/>